<sequence length="35" mass="3731">VRHGSPGVGMVALILLDIESVIDIIAFAQTLPTQR</sequence>
<evidence type="ECO:0000313" key="1">
    <source>
        <dbReference type="EMBL" id="KKM75227.1"/>
    </source>
</evidence>
<name>A0A0F9N160_9ZZZZ</name>
<accession>A0A0F9N160</accession>
<feature type="non-terminal residue" evidence="1">
    <location>
        <position position="1"/>
    </location>
</feature>
<comment type="caution">
    <text evidence="1">The sequence shown here is derived from an EMBL/GenBank/DDBJ whole genome shotgun (WGS) entry which is preliminary data.</text>
</comment>
<organism evidence="1">
    <name type="scientific">marine sediment metagenome</name>
    <dbReference type="NCBI Taxonomy" id="412755"/>
    <lineage>
        <taxon>unclassified sequences</taxon>
        <taxon>metagenomes</taxon>
        <taxon>ecological metagenomes</taxon>
    </lineage>
</organism>
<protein>
    <submittedName>
        <fullName evidence="1">Uncharacterized protein</fullName>
    </submittedName>
</protein>
<dbReference type="AlphaFoldDB" id="A0A0F9N160"/>
<proteinExistence type="predicted"/>
<gene>
    <name evidence="1" type="ORF">LCGC14_1392310</name>
</gene>
<dbReference type="EMBL" id="LAZR01009013">
    <property type="protein sequence ID" value="KKM75227.1"/>
    <property type="molecule type" value="Genomic_DNA"/>
</dbReference>
<reference evidence="1" key="1">
    <citation type="journal article" date="2015" name="Nature">
        <title>Complex archaea that bridge the gap between prokaryotes and eukaryotes.</title>
        <authorList>
            <person name="Spang A."/>
            <person name="Saw J.H."/>
            <person name="Jorgensen S.L."/>
            <person name="Zaremba-Niedzwiedzka K."/>
            <person name="Martijn J."/>
            <person name="Lind A.E."/>
            <person name="van Eijk R."/>
            <person name="Schleper C."/>
            <person name="Guy L."/>
            <person name="Ettema T.J."/>
        </authorList>
    </citation>
    <scope>NUCLEOTIDE SEQUENCE</scope>
</reference>